<reference evidence="1 2" key="1">
    <citation type="submission" date="2019-09" db="EMBL/GenBank/DDBJ databases">
        <title>FDA dAtabase for Regulatory Grade micrObial Sequences (FDA-ARGOS): Supporting development and validation of Infectious Disease Dx tests.</title>
        <authorList>
            <person name="Sciortino C."/>
            <person name="Tallon L."/>
            <person name="Sadzewicz L."/>
            <person name="Vavikolanu K."/>
            <person name="Mehta A."/>
            <person name="Aluvathingal J."/>
            <person name="Nadendla S."/>
            <person name="Nandy P."/>
            <person name="Geyer C."/>
            <person name="Yan Y."/>
            <person name="Sichtig H."/>
        </authorList>
    </citation>
    <scope>NUCLEOTIDE SEQUENCE [LARGE SCALE GENOMIC DNA]</scope>
    <source>
        <strain evidence="1 2">FDAARGOS_640</strain>
    </source>
</reference>
<accession>A0ABX6A382</accession>
<dbReference type="EMBL" id="CP044108">
    <property type="protein sequence ID" value="QEU11646.1"/>
    <property type="molecule type" value="Genomic_DNA"/>
</dbReference>
<keyword evidence="2" id="KW-1185">Reference proteome</keyword>
<gene>
    <name evidence="1" type="ORF">FOB48_04610</name>
</gene>
<organism evidence="1 2">
    <name type="scientific">Dermabacter vaginalis</name>
    <dbReference type="NCBI Taxonomy" id="1630135"/>
    <lineage>
        <taxon>Bacteria</taxon>
        <taxon>Bacillati</taxon>
        <taxon>Actinomycetota</taxon>
        <taxon>Actinomycetes</taxon>
        <taxon>Micrococcales</taxon>
        <taxon>Dermabacteraceae</taxon>
        <taxon>Dermabacter</taxon>
    </lineage>
</organism>
<dbReference type="InterPro" id="IPR046075">
    <property type="entry name" value="DUF6093"/>
</dbReference>
<dbReference type="Pfam" id="PF19586">
    <property type="entry name" value="DUF6093"/>
    <property type="match status" value="1"/>
</dbReference>
<sequence length="131" mass="14213">MDSILSNARAIQEAVMVDRVRVERVTGTFNRATGETVETTTVVWEGKARLPRADAASRIAHAAGEATPADPVVIIPWNADGVEANDRVTVTESISPGMAGRILWVTDTSPRTFQSAIHLTCREVRDASRLE</sequence>
<dbReference type="RefSeq" id="WP_150333032.1">
    <property type="nucleotide sequence ID" value="NZ_CP044108.1"/>
</dbReference>
<name>A0ABX6A382_9MICO</name>
<dbReference type="Proteomes" id="UP000323865">
    <property type="component" value="Chromosome"/>
</dbReference>
<protein>
    <submittedName>
        <fullName evidence="1">Uncharacterized protein</fullName>
    </submittedName>
</protein>
<evidence type="ECO:0000313" key="2">
    <source>
        <dbReference type="Proteomes" id="UP000323865"/>
    </source>
</evidence>
<proteinExistence type="predicted"/>
<evidence type="ECO:0000313" key="1">
    <source>
        <dbReference type="EMBL" id="QEU11646.1"/>
    </source>
</evidence>